<dbReference type="Gene3D" id="3.40.50.10540">
    <property type="entry name" value="Crotonobetainyl-coa:carnitine coa-transferase, domain 1"/>
    <property type="match status" value="1"/>
</dbReference>
<feature type="region of interest" description="Disordered" evidence="2">
    <location>
        <begin position="455"/>
        <end position="483"/>
    </location>
</feature>
<evidence type="ECO:0000256" key="2">
    <source>
        <dbReference type="SAM" id="MobiDB-lite"/>
    </source>
</evidence>
<dbReference type="Proteomes" id="UP000198802">
    <property type="component" value="Unassembled WGS sequence"/>
</dbReference>
<organism evidence="3 4">
    <name type="scientific">Parafrankia irregularis</name>
    <dbReference type="NCBI Taxonomy" id="795642"/>
    <lineage>
        <taxon>Bacteria</taxon>
        <taxon>Bacillati</taxon>
        <taxon>Actinomycetota</taxon>
        <taxon>Actinomycetes</taxon>
        <taxon>Frankiales</taxon>
        <taxon>Frankiaceae</taxon>
        <taxon>Parafrankia</taxon>
    </lineage>
</organism>
<protein>
    <submittedName>
        <fullName evidence="3">CoA-transferase family III</fullName>
    </submittedName>
</protein>
<sequence length="508" mass="51174">MVAAAPWALVELGDALRAAGLPVPEEATTGGGGGPGSRPMPMLVTPTPTPTHSALDWAESGLMALTGQPGRPPVVPAAPVLDRARAAAQLLTAVSTRLGSPVFADVAEILGGRAALLGLRRGGTVSANGSCRLMRAADGWVAVNLARPDDVDAVPALLGAEITDDVWDALAAALPRWRSRDLVERAWLLGLPVAPLPAAAAAGAGAGGAGAGGADAGGLDPGSGFAVVRVSGGATGRRPAPPGPPESPGPTSAPAPLVVDLSSLWAGPLAARLLGQLGLRVIKVESVHRPDGARRGDPDFYRWLHTGQDETRFDFHEPAGRAALRDLVEQADVVIEGSRPRALAQLGLDAQAWVAARPGRVWLSITGYGRRVAAQADGAGPVAFGDDAAVGGGLVAWDQAARGGPVPVFCGDAIADPLAGLFGALAVALCRAGGRGALVDVAMRDVAAFVAGPRSGVRGGGGGSRGRGAHEQGEPPWAVTGSDELGWTVHQAGQEAPVRAPRPPQLRG</sequence>
<keyword evidence="1 3" id="KW-0808">Transferase</keyword>
<dbReference type="InterPro" id="IPR023606">
    <property type="entry name" value="CoA-Trfase_III_dom_1_sf"/>
</dbReference>
<dbReference type="SUPFAM" id="SSF89796">
    <property type="entry name" value="CoA-transferase family III (CaiB/BaiF)"/>
    <property type="match status" value="2"/>
</dbReference>
<feature type="region of interest" description="Disordered" evidence="2">
    <location>
        <begin position="232"/>
        <end position="254"/>
    </location>
</feature>
<dbReference type="EMBL" id="FAOZ01000001">
    <property type="protein sequence ID" value="CUU53534.1"/>
    <property type="molecule type" value="Genomic_DNA"/>
</dbReference>
<dbReference type="InterPro" id="IPR003673">
    <property type="entry name" value="CoA-Trfase_fam_III"/>
</dbReference>
<feature type="compositionally biased region" description="Gly residues" evidence="2">
    <location>
        <begin position="457"/>
        <end position="466"/>
    </location>
</feature>
<proteinExistence type="predicted"/>
<evidence type="ECO:0000313" key="4">
    <source>
        <dbReference type="Proteomes" id="UP000198802"/>
    </source>
</evidence>
<gene>
    <name evidence="3" type="ORF">Ga0074812_10132</name>
</gene>
<dbReference type="InterPro" id="IPR050509">
    <property type="entry name" value="CoA-transferase_III"/>
</dbReference>
<dbReference type="AlphaFoldDB" id="A0A0S4QE08"/>
<dbReference type="RefSeq" id="WP_242665998.1">
    <property type="nucleotide sequence ID" value="NZ_FAOZ01000001.1"/>
</dbReference>
<dbReference type="GO" id="GO:0016740">
    <property type="term" value="F:transferase activity"/>
    <property type="evidence" value="ECO:0007669"/>
    <property type="project" value="UniProtKB-KW"/>
</dbReference>
<dbReference type="Pfam" id="PF02515">
    <property type="entry name" value="CoA_transf_3"/>
    <property type="match status" value="1"/>
</dbReference>
<evidence type="ECO:0000313" key="3">
    <source>
        <dbReference type="EMBL" id="CUU53534.1"/>
    </source>
</evidence>
<evidence type="ECO:0000256" key="1">
    <source>
        <dbReference type="ARBA" id="ARBA00022679"/>
    </source>
</evidence>
<feature type="compositionally biased region" description="Pro residues" evidence="2">
    <location>
        <begin position="239"/>
        <end position="253"/>
    </location>
</feature>
<dbReference type="PANTHER" id="PTHR48228:SF6">
    <property type="entry name" value="L-CARNITINE COA-TRANSFERASE"/>
    <property type="match status" value="1"/>
</dbReference>
<keyword evidence="4" id="KW-1185">Reference proteome</keyword>
<name>A0A0S4QE08_9ACTN</name>
<reference evidence="4" key="1">
    <citation type="submission" date="2015-11" db="EMBL/GenBank/DDBJ databases">
        <authorList>
            <person name="Varghese N."/>
        </authorList>
    </citation>
    <scope>NUCLEOTIDE SEQUENCE [LARGE SCALE GENOMIC DNA]</scope>
    <source>
        <strain evidence="4">DSM 45899</strain>
    </source>
</reference>
<accession>A0A0S4QE08</accession>
<dbReference type="PANTHER" id="PTHR48228">
    <property type="entry name" value="SUCCINYL-COA--D-CITRAMALATE COA-TRANSFERASE"/>
    <property type="match status" value="1"/>
</dbReference>